<dbReference type="PANTHER" id="PTHR12542">
    <property type="entry name" value="EXOCYST COMPLEX PROTEIN EXO70"/>
    <property type="match status" value="1"/>
</dbReference>
<protein>
    <recommendedName>
        <fullName evidence="4">Exocyst subunit Exo70 family protein</fullName>
    </recommendedName>
</protein>
<dbReference type="GO" id="GO:0000145">
    <property type="term" value="C:exocyst"/>
    <property type="evidence" value="ECO:0007669"/>
    <property type="project" value="EnsemblProtists"/>
</dbReference>
<feature type="domain" description="Exocyst complex subunit Exo70 C-terminal" evidence="6">
    <location>
        <begin position="468"/>
        <end position="780"/>
    </location>
</feature>
<dbReference type="Gene3D" id="1.20.1280.170">
    <property type="entry name" value="Exocyst complex component Exo70"/>
    <property type="match status" value="1"/>
</dbReference>
<sequence length="806" mass="90992">MGDAPRRSGAGAPRLSARTSILDKKPTGSASSSSTSTLSSGPLKTSGGIKMPSPTLGRKVSPSTTAQGLKTSTGFTAPSISLTSPTMTGGATTIQHGRSASSNIPSLMQQQQLHHNRSSGSLGGMLSFGKSPLISRVQSQSHVGGHSRKGSRGGSSAHRYASNQLSYQDYVDEELFYSTPTEEDDEEFDQIRNLLNSEYSVTTTQATGPLKGSNLVVLSWKGSEEGEGSVEQEQLANDQRDLAFIKDQLNKTNSLSNQMVFILDRFNDGLSDLEREVQPINASMKEWSTKYNNINDAMDSIRSVLDKFDISKVEQKIREGAKGDYESYMLTLEQIVSSIDFLSSKDDYKSADKSLSVLRELKQLGLTELENNFKSLLVKISNLVDPTTIPPLPASKRYLVITSPSAVEEISKSIELFSKLHYTSFIKEYKDKRSKFILLSLRKMAPEKYIKLTQESKNLAYVKGTHPLISYVFETLRLYQIESDLCKELFGDQYHTILEDVIDPAHELLLETAEPIIKTKRVTDRIFGIFPLLDLFETFTKLLPEFSNAISARDANHITEIKDLISTLELTCSSLLEFNLGDDSSKKDQTSEQSTTVDEVSSNMLNYFKRLIEYRNSVESLLSKVKSSFNEFLEKTLRNLIKYLQTKSAKESELKSSLKGYIFLINNYKYVVTSLKNANILDSQSYLLREFETCLENEIKLYSEYWNNVVEQLKFNKTKDDTKAIVKKHSSFLKQFNEITKLKFDIPDQDLKNQLKHDTKLIITKIYDKYKEMCRQDKIHLEKNFTPFESTEDIGKKIDKMFENQL</sequence>
<dbReference type="Proteomes" id="UP000007797">
    <property type="component" value="Unassembled WGS sequence"/>
</dbReference>
<dbReference type="Pfam" id="PF20669">
    <property type="entry name" value="Exo70_N"/>
    <property type="match status" value="1"/>
</dbReference>
<dbReference type="Pfam" id="PF03081">
    <property type="entry name" value="Exo70_C"/>
    <property type="match status" value="1"/>
</dbReference>
<comment type="similarity">
    <text evidence="1 4">Belongs to the EXO70 family.</text>
</comment>
<feature type="region of interest" description="Disordered" evidence="5">
    <location>
        <begin position="1"/>
        <end position="99"/>
    </location>
</feature>
<reference evidence="8" key="1">
    <citation type="journal article" date="2011" name="Genome Res.">
        <title>Phylogeny-wide analysis of social amoeba genomes highlights ancient origins for complex intercellular communication.</title>
        <authorList>
            <person name="Heidel A.J."/>
            <person name="Lawal H.M."/>
            <person name="Felder M."/>
            <person name="Schilde C."/>
            <person name="Helps N.R."/>
            <person name="Tunggal B."/>
            <person name="Rivero F."/>
            <person name="John U."/>
            <person name="Schleicher M."/>
            <person name="Eichinger L."/>
            <person name="Platzer M."/>
            <person name="Noegel A.A."/>
            <person name="Schaap P."/>
            <person name="Gloeckner G."/>
        </authorList>
    </citation>
    <scope>NUCLEOTIDE SEQUENCE [LARGE SCALE GENOMIC DNA]</scope>
    <source>
        <strain evidence="8">SH3</strain>
    </source>
</reference>
<name>F4PJB8_CACFS</name>
<dbReference type="GO" id="GO:0015031">
    <property type="term" value="P:protein transport"/>
    <property type="evidence" value="ECO:0007669"/>
    <property type="project" value="UniProtKB-KW"/>
</dbReference>
<dbReference type="STRING" id="1054147.F4PJB8"/>
<evidence type="ECO:0000256" key="5">
    <source>
        <dbReference type="SAM" id="MobiDB-lite"/>
    </source>
</evidence>
<evidence type="ECO:0000256" key="4">
    <source>
        <dbReference type="RuleBase" id="RU365026"/>
    </source>
</evidence>
<evidence type="ECO:0000256" key="1">
    <source>
        <dbReference type="ARBA" id="ARBA00006756"/>
    </source>
</evidence>
<evidence type="ECO:0000256" key="2">
    <source>
        <dbReference type="ARBA" id="ARBA00022448"/>
    </source>
</evidence>
<feature type="compositionally biased region" description="Polar residues" evidence="5">
    <location>
        <begin position="61"/>
        <end position="99"/>
    </location>
</feature>
<dbReference type="OMA" id="NASMKEW"/>
<evidence type="ECO:0000259" key="6">
    <source>
        <dbReference type="Pfam" id="PF03081"/>
    </source>
</evidence>
<dbReference type="GO" id="GO:0005546">
    <property type="term" value="F:phosphatidylinositol-4,5-bisphosphate binding"/>
    <property type="evidence" value="ECO:0007669"/>
    <property type="project" value="InterPro"/>
</dbReference>
<dbReference type="PANTHER" id="PTHR12542:SF41">
    <property type="entry name" value="EXOCYST COMPLEX COMPONENT 7"/>
    <property type="match status" value="1"/>
</dbReference>
<dbReference type="InterPro" id="IPR046364">
    <property type="entry name" value="Exo70_C"/>
</dbReference>
<dbReference type="GeneID" id="14875944"/>
<dbReference type="KEGG" id="dfa:DFA_06554"/>
<keyword evidence="2 4" id="KW-0813">Transport</keyword>
<keyword evidence="4" id="KW-0653">Protein transport</keyword>
<feature type="region of interest" description="Disordered" evidence="5">
    <location>
        <begin position="136"/>
        <end position="158"/>
    </location>
</feature>
<evidence type="ECO:0000256" key="3">
    <source>
        <dbReference type="ARBA" id="ARBA00022483"/>
    </source>
</evidence>
<dbReference type="OrthoDB" id="1922221at2759"/>
<organism evidence="7 8">
    <name type="scientific">Cavenderia fasciculata</name>
    <name type="common">Slime mold</name>
    <name type="synonym">Dictyostelium fasciculatum</name>
    <dbReference type="NCBI Taxonomy" id="261658"/>
    <lineage>
        <taxon>Eukaryota</taxon>
        <taxon>Amoebozoa</taxon>
        <taxon>Evosea</taxon>
        <taxon>Eumycetozoa</taxon>
        <taxon>Dictyostelia</taxon>
        <taxon>Acytosteliales</taxon>
        <taxon>Cavenderiaceae</taxon>
        <taxon>Cavenderia</taxon>
    </lineage>
</organism>
<feature type="compositionally biased region" description="Low complexity" evidence="5">
    <location>
        <begin position="27"/>
        <end position="48"/>
    </location>
</feature>
<dbReference type="InterPro" id="IPR004140">
    <property type="entry name" value="Exo70"/>
</dbReference>
<comment type="function">
    <text evidence="4">Component of the exocyst complex.</text>
</comment>
<accession>F4PJB8</accession>
<dbReference type="GO" id="GO:0006887">
    <property type="term" value="P:exocytosis"/>
    <property type="evidence" value="ECO:0007669"/>
    <property type="project" value="UniProtKB-KW"/>
</dbReference>
<gene>
    <name evidence="7" type="primary">exoc7</name>
    <name evidence="7" type="ORF">DFA_06554</name>
</gene>
<evidence type="ECO:0000313" key="8">
    <source>
        <dbReference type="Proteomes" id="UP000007797"/>
    </source>
</evidence>
<keyword evidence="3 4" id="KW-0268">Exocytosis</keyword>
<dbReference type="SUPFAM" id="SSF74788">
    <property type="entry name" value="Cullin repeat-like"/>
    <property type="match status" value="1"/>
</dbReference>
<evidence type="ECO:0000313" key="7">
    <source>
        <dbReference type="EMBL" id="EGG24404.1"/>
    </source>
</evidence>
<dbReference type="InterPro" id="IPR016159">
    <property type="entry name" value="Cullin_repeat-like_dom_sf"/>
</dbReference>
<dbReference type="RefSeq" id="XP_004362255.1">
    <property type="nucleotide sequence ID" value="XM_004362198.1"/>
</dbReference>
<keyword evidence="8" id="KW-1185">Reference proteome</keyword>
<proteinExistence type="inferred from homology"/>
<dbReference type="AlphaFoldDB" id="F4PJB8"/>
<dbReference type="EMBL" id="GL883007">
    <property type="protein sequence ID" value="EGG24404.1"/>
    <property type="molecule type" value="Genomic_DNA"/>
</dbReference>